<evidence type="ECO:0000259" key="1">
    <source>
        <dbReference type="PROSITE" id="PS51071"/>
    </source>
</evidence>
<dbReference type="GO" id="GO:0003677">
    <property type="term" value="F:DNA binding"/>
    <property type="evidence" value="ECO:0007669"/>
    <property type="project" value="InterPro"/>
</dbReference>
<proteinExistence type="predicted"/>
<dbReference type="InterPro" id="IPR009057">
    <property type="entry name" value="Homeodomain-like_sf"/>
</dbReference>
<feature type="domain" description="HTH rpiR-type" evidence="1">
    <location>
        <begin position="9"/>
        <end position="85"/>
    </location>
</feature>
<dbReference type="EMBL" id="SLZW01000006">
    <property type="protein sequence ID" value="TCS62185.1"/>
    <property type="molecule type" value="Genomic_DNA"/>
</dbReference>
<dbReference type="SUPFAM" id="SSF46689">
    <property type="entry name" value="Homeodomain-like"/>
    <property type="match status" value="1"/>
</dbReference>
<dbReference type="RefSeq" id="WP_132939261.1">
    <property type="nucleotide sequence ID" value="NZ_CP119676.1"/>
</dbReference>
<accession>A0A4R3J9V1</accession>
<dbReference type="Pfam" id="PF01418">
    <property type="entry name" value="HTH_6"/>
    <property type="match status" value="1"/>
</dbReference>
<dbReference type="PANTHER" id="PTHR30514:SF18">
    <property type="entry name" value="RPIR-FAMILY TRANSCRIPTIONAL REGULATOR"/>
    <property type="match status" value="1"/>
</dbReference>
<dbReference type="InterPro" id="IPR000281">
    <property type="entry name" value="HTH_RpiR"/>
</dbReference>
<protein>
    <submittedName>
        <fullName evidence="2">RpiR family transcriptional regulator</fullName>
    </submittedName>
</protein>
<dbReference type="InterPro" id="IPR047640">
    <property type="entry name" value="RpiR-like"/>
</dbReference>
<sequence>MDGDTRGSETLAEKIARRTERFTRLEKVLANYLSVRPDSLLIGTGASLAAQAGVSPMTVSRFIQKLGFKNLAEAKRALRREAHGPTVSRFSRRYEMFRETAGKTFDGQANYELQCTAIKKAYTLRTEPMWKRVIDMVAHGRHLFTAGFQTTSHLADGLAMHLEYVRPNVQHLDGVNGTYANVLGANVPDAGIPGGDAVKNTLIIIDIFRYGRNGPELARVARDAGADVIVVCDEFCDWAAGITPYVLPVATNIGLFFSSTVAIQVLLNLLIHDVVDTLGEAAARRMESLSEAQNRFGQYLK</sequence>
<dbReference type="Gene3D" id="1.10.10.10">
    <property type="entry name" value="Winged helix-like DNA-binding domain superfamily/Winged helix DNA-binding domain"/>
    <property type="match status" value="1"/>
</dbReference>
<dbReference type="InterPro" id="IPR036388">
    <property type="entry name" value="WH-like_DNA-bd_sf"/>
</dbReference>
<reference evidence="2 3" key="1">
    <citation type="submission" date="2019-03" db="EMBL/GenBank/DDBJ databases">
        <title>Genomic Encyclopedia of Type Strains, Phase IV (KMG-IV): sequencing the most valuable type-strain genomes for metagenomic binning, comparative biology and taxonomic classification.</title>
        <authorList>
            <person name="Goeker M."/>
        </authorList>
    </citation>
    <scope>NUCLEOTIDE SEQUENCE [LARGE SCALE GENOMIC DNA]</scope>
    <source>
        <strain evidence="2 3">DSM 101688</strain>
    </source>
</reference>
<name>A0A4R3J9V1_9PROT</name>
<dbReference type="OrthoDB" id="8582409at2"/>
<gene>
    <name evidence="2" type="ORF">EDD55_106143</name>
</gene>
<dbReference type="GO" id="GO:0003700">
    <property type="term" value="F:DNA-binding transcription factor activity"/>
    <property type="evidence" value="ECO:0007669"/>
    <property type="project" value="InterPro"/>
</dbReference>
<dbReference type="SUPFAM" id="SSF53697">
    <property type="entry name" value="SIS domain"/>
    <property type="match status" value="1"/>
</dbReference>
<keyword evidence="3" id="KW-1185">Reference proteome</keyword>
<evidence type="ECO:0000313" key="3">
    <source>
        <dbReference type="Proteomes" id="UP000295304"/>
    </source>
</evidence>
<dbReference type="Gene3D" id="3.40.50.10490">
    <property type="entry name" value="Glucose-6-phosphate isomerase like protein, domain 1"/>
    <property type="match status" value="1"/>
</dbReference>
<dbReference type="PROSITE" id="PS51071">
    <property type="entry name" value="HTH_RPIR"/>
    <property type="match status" value="1"/>
</dbReference>
<dbReference type="AlphaFoldDB" id="A0A4R3J9V1"/>
<dbReference type="GO" id="GO:1901135">
    <property type="term" value="P:carbohydrate derivative metabolic process"/>
    <property type="evidence" value="ECO:0007669"/>
    <property type="project" value="InterPro"/>
</dbReference>
<comment type="caution">
    <text evidence="2">The sequence shown here is derived from an EMBL/GenBank/DDBJ whole genome shotgun (WGS) entry which is preliminary data.</text>
</comment>
<organism evidence="2 3">
    <name type="scientific">Varunaivibrio sulfuroxidans</name>
    <dbReference type="NCBI Taxonomy" id="1773489"/>
    <lineage>
        <taxon>Bacteria</taxon>
        <taxon>Pseudomonadati</taxon>
        <taxon>Pseudomonadota</taxon>
        <taxon>Alphaproteobacteria</taxon>
        <taxon>Rhodospirillales</taxon>
        <taxon>Magnetovibrionaceae</taxon>
        <taxon>Varunaivibrio</taxon>
    </lineage>
</organism>
<dbReference type="GO" id="GO:0097367">
    <property type="term" value="F:carbohydrate derivative binding"/>
    <property type="evidence" value="ECO:0007669"/>
    <property type="project" value="InterPro"/>
</dbReference>
<dbReference type="PANTHER" id="PTHR30514">
    <property type="entry name" value="GLUCOKINASE"/>
    <property type="match status" value="1"/>
</dbReference>
<evidence type="ECO:0000313" key="2">
    <source>
        <dbReference type="EMBL" id="TCS62185.1"/>
    </source>
</evidence>
<dbReference type="Proteomes" id="UP000295304">
    <property type="component" value="Unassembled WGS sequence"/>
</dbReference>
<dbReference type="InterPro" id="IPR046348">
    <property type="entry name" value="SIS_dom_sf"/>
</dbReference>